<feature type="transmembrane region" description="Helical" evidence="6">
    <location>
        <begin position="89"/>
        <end position="113"/>
    </location>
</feature>
<dbReference type="InterPro" id="IPR050833">
    <property type="entry name" value="Poly_Biosynth_Transport"/>
</dbReference>
<feature type="transmembrane region" description="Helical" evidence="6">
    <location>
        <begin position="308"/>
        <end position="336"/>
    </location>
</feature>
<dbReference type="KEGG" id="dat:HRM2_19880"/>
<keyword evidence="5 6" id="KW-0472">Membrane</keyword>
<feature type="transmembrane region" description="Helical" evidence="6">
    <location>
        <begin position="183"/>
        <end position="206"/>
    </location>
</feature>
<evidence type="ECO:0000256" key="4">
    <source>
        <dbReference type="ARBA" id="ARBA00022989"/>
    </source>
</evidence>
<keyword evidence="8" id="KW-1185">Reference proteome</keyword>
<dbReference type="HOGENOM" id="CLU_039378_0_0_7"/>
<dbReference type="PANTHER" id="PTHR30250:SF26">
    <property type="entry name" value="PSMA PROTEIN"/>
    <property type="match status" value="1"/>
</dbReference>
<dbReference type="Pfam" id="PF13440">
    <property type="entry name" value="Polysacc_synt_3"/>
    <property type="match status" value="1"/>
</dbReference>
<dbReference type="PANTHER" id="PTHR30250">
    <property type="entry name" value="PST FAMILY PREDICTED COLANIC ACID TRANSPORTER"/>
    <property type="match status" value="1"/>
</dbReference>
<comment type="subcellular location">
    <subcellularLocation>
        <location evidence="1">Cell membrane</location>
        <topology evidence="1">Multi-pass membrane protein</topology>
    </subcellularLocation>
</comment>
<organism evidence="7 8">
    <name type="scientific">Desulforapulum autotrophicum (strain ATCC 43914 / DSM 3382 / VKM B-1955 / HRM2)</name>
    <name type="common">Desulfobacterium autotrophicum</name>
    <dbReference type="NCBI Taxonomy" id="177437"/>
    <lineage>
        <taxon>Bacteria</taxon>
        <taxon>Pseudomonadati</taxon>
        <taxon>Thermodesulfobacteriota</taxon>
        <taxon>Desulfobacteria</taxon>
        <taxon>Desulfobacterales</taxon>
        <taxon>Desulfobacteraceae</taxon>
        <taxon>Desulforapulum</taxon>
    </lineage>
</organism>
<keyword evidence="4 6" id="KW-1133">Transmembrane helix</keyword>
<reference evidence="7 8" key="1">
    <citation type="journal article" date="2009" name="Environ. Microbiol.">
        <title>Genome sequence of Desulfobacterium autotrophicum HRM2, a marine sulfate reducer oxidizing organic carbon completely to carbon dioxide.</title>
        <authorList>
            <person name="Strittmatter A.W."/>
            <person name="Liesegang H."/>
            <person name="Rabus R."/>
            <person name="Decker I."/>
            <person name="Amann J."/>
            <person name="Andres S."/>
            <person name="Henne A."/>
            <person name="Fricke W.F."/>
            <person name="Martinez-Arias R."/>
            <person name="Bartels D."/>
            <person name="Goesmann A."/>
            <person name="Krause L."/>
            <person name="Puehler A."/>
            <person name="Klenk H.P."/>
            <person name="Richter M."/>
            <person name="Schuler M."/>
            <person name="Gloeckner F.O."/>
            <person name="Meyerdierks A."/>
            <person name="Gottschalk G."/>
            <person name="Amann R."/>
        </authorList>
    </citation>
    <scope>NUCLEOTIDE SEQUENCE [LARGE SCALE GENOMIC DNA]</scope>
    <source>
        <strain evidence="8">ATCC 43914 / DSM 3382 / HRM2</strain>
    </source>
</reference>
<dbReference type="RefSeq" id="WP_015903867.1">
    <property type="nucleotide sequence ID" value="NC_012108.1"/>
</dbReference>
<feature type="transmembrane region" description="Helical" evidence="6">
    <location>
        <begin position="476"/>
        <end position="496"/>
    </location>
</feature>
<feature type="transmembrane region" description="Helical" evidence="6">
    <location>
        <begin position="125"/>
        <end position="145"/>
    </location>
</feature>
<feature type="transmembrane region" description="Helical" evidence="6">
    <location>
        <begin position="42"/>
        <end position="61"/>
    </location>
</feature>
<protein>
    <submittedName>
        <fullName evidence="7">O-antigen and teichonic acid transporter</fullName>
    </submittedName>
</protein>
<dbReference type="eggNOG" id="COG2244">
    <property type="taxonomic scope" value="Bacteria"/>
</dbReference>
<feature type="transmembrane region" description="Helical" evidence="6">
    <location>
        <begin position="12"/>
        <end position="36"/>
    </location>
</feature>
<evidence type="ECO:0000313" key="8">
    <source>
        <dbReference type="Proteomes" id="UP000000442"/>
    </source>
</evidence>
<keyword evidence="2" id="KW-1003">Cell membrane</keyword>
<evidence type="ECO:0000313" key="7">
    <source>
        <dbReference type="EMBL" id="ACN15089.1"/>
    </source>
</evidence>
<feature type="transmembrane region" description="Helical" evidence="6">
    <location>
        <begin position="251"/>
        <end position="273"/>
    </location>
</feature>
<accession>C0QCL2</accession>
<evidence type="ECO:0000256" key="1">
    <source>
        <dbReference type="ARBA" id="ARBA00004651"/>
    </source>
</evidence>
<feature type="transmembrane region" description="Helical" evidence="6">
    <location>
        <begin position="386"/>
        <end position="404"/>
    </location>
</feature>
<feature type="transmembrane region" description="Helical" evidence="6">
    <location>
        <begin position="157"/>
        <end position="177"/>
    </location>
</feature>
<evidence type="ECO:0000256" key="5">
    <source>
        <dbReference type="ARBA" id="ARBA00023136"/>
    </source>
</evidence>
<dbReference type="EMBL" id="CP001087">
    <property type="protein sequence ID" value="ACN15089.1"/>
    <property type="molecule type" value="Genomic_DNA"/>
</dbReference>
<feature type="transmembrane region" description="Helical" evidence="6">
    <location>
        <begin position="348"/>
        <end position="365"/>
    </location>
</feature>
<keyword evidence="3 6" id="KW-0812">Transmembrane</keyword>
<feature type="transmembrane region" description="Helical" evidence="6">
    <location>
        <begin position="227"/>
        <end position="245"/>
    </location>
</feature>
<dbReference type="Proteomes" id="UP000000442">
    <property type="component" value="Chromosome"/>
</dbReference>
<sequence>MTGARIVLRNLTANWIGHGAGLVVMFFLSPFIVHTLGVTEYGIWQLLTVLTGYMGVLDLGVRASTGRYIILFLGQQEYEKVDETIRTGLGLYTVLSGLILFAGFILGLVFPWVFPSVPQEYHMTVAVLLPVLAVNIWISALRTILSSLLAAYDRFDLARGSDLIMLAVRTIGTIVVLKLGMGLIGLTIAIVGCNIVGLIVNLMLCNRIHSGLKLWPLMLKKDRMKELYNYGIGAFVVAVSAKIIGQTDLLLVGNLISIDSVAVYSIGAMLIYYSDTFTKQIYMTFFPSLQRAVAQENFGEVRWILNRLISLSLILGILMYVGYAFFGVSFITLWMFDAKIFPLTSVESAAKVMAILSCAKLLLLLGQFSRSLLAATGHISFSAKMTIVEAMINLILSISFVVVFDWGLTGIAAGTLGSHLLIQTILVPHYACKKVGMSWGGLLLSTGSRGLIAAGLFSGICFGMQHLFTTQNWFEFFIQVAACVLCYIPIALLLLVSSNDKKRLWNKIYRPIVKS</sequence>
<evidence type="ECO:0000256" key="2">
    <source>
        <dbReference type="ARBA" id="ARBA00022475"/>
    </source>
</evidence>
<dbReference type="OrthoDB" id="580892at2"/>
<evidence type="ECO:0000256" key="6">
    <source>
        <dbReference type="SAM" id="Phobius"/>
    </source>
</evidence>
<dbReference type="AlphaFoldDB" id="C0QCL2"/>
<dbReference type="GO" id="GO:0005886">
    <property type="term" value="C:plasma membrane"/>
    <property type="evidence" value="ECO:0007669"/>
    <property type="project" value="UniProtKB-SubCell"/>
</dbReference>
<name>C0QCL2_DESAH</name>
<dbReference type="STRING" id="177437.HRM2_19880"/>
<evidence type="ECO:0000256" key="3">
    <source>
        <dbReference type="ARBA" id="ARBA00022692"/>
    </source>
</evidence>
<proteinExistence type="predicted"/>
<feature type="transmembrane region" description="Helical" evidence="6">
    <location>
        <begin position="410"/>
        <end position="431"/>
    </location>
</feature>
<gene>
    <name evidence="7" type="ordered locus">HRM2_19880</name>
</gene>